<keyword evidence="1" id="KW-0614">Plasmid</keyword>
<dbReference type="KEGG" id="tap:GZ22_18185"/>
<dbReference type="EMBL" id="CP008877">
    <property type="protein sequence ID" value="AIF68370.1"/>
    <property type="molecule type" value="Genomic_DNA"/>
</dbReference>
<dbReference type="RefSeq" id="WP_041592292.1">
    <property type="nucleotide sequence ID" value="NZ_CP008877.1"/>
</dbReference>
<geneLocation type="plasmid" evidence="1 2">
    <name>pT1</name>
</geneLocation>
<dbReference type="AlphaFoldDB" id="A0A075LNS8"/>
<dbReference type="Proteomes" id="UP000027980">
    <property type="component" value="Plasmid pT1"/>
</dbReference>
<dbReference type="HOGENOM" id="CLU_2144651_0_0_9"/>
<accession>A0A075LNS8</accession>
<proteinExistence type="predicted"/>
<organism evidence="1 2">
    <name type="scientific">Terribacillus saccharophilus</name>
    <dbReference type="NCBI Taxonomy" id="361277"/>
    <lineage>
        <taxon>Bacteria</taxon>
        <taxon>Bacillati</taxon>
        <taxon>Bacillota</taxon>
        <taxon>Bacilli</taxon>
        <taxon>Bacillales</taxon>
        <taxon>Bacillaceae</taxon>
        <taxon>Terribacillus</taxon>
    </lineage>
</organism>
<evidence type="ECO:0000313" key="1">
    <source>
        <dbReference type="EMBL" id="AIF68370.1"/>
    </source>
</evidence>
<dbReference type="GeneID" id="34223394"/>
<protein>
    <submittedName>
        <fullName evidence="1">Uncharacterized protein</fullName>
    </submittedName>
</protein>
<name>A0A075LNS8_9BACI</name>
<gene>
    <name evidence="1" type="ORF">GZ22_18185</name>
</gene>
<sequence length="112" mass="12885">MALWRGNGMSGGTDANVYGKNATSIDVKLAYICSETWYFKMSLYRYNESRDQYVKIETKTGNLPVNCKIVTTKFYLKNKLAGNYYVGVEIFKNQLNNSPYHVTRTNAFVVKR</sequence>
<reference evidence="1 2" key="1">
    <citation type="submission" date="2014-07" db="EMBL/GenBank/DDBJ databases">
        <title>Complete genome sequence of a moderately halophilic bacterium Terribacillus aidingensis MP602, isolated from Cryptomeria fortunei in Tianmu mountain in China.</title>
        <authorList>
            <person name="Wang Y."/>
            <person name="Lu P."/>
            <person name="Zhang L."/>
        </authorList>
    </citation>
    <scope>NUCLEOTIDE SEQUENCE [LARGE SCALE GENOMIC DNA]</scope>
    <source>
        <strain evidence="1 2">MP602</strain>
        <plasmid evidence="1 2">pT1</plasmid>
    </source>
</reference>
<evidence type="ECO:0000313" key="2">
    <source>
        <dbReference type="Proteomes" id="UP000027980"/>
    </source>
</evidence>